<dbReference type="PRINTS" id="PR00463">
    <property type="entry name" value="EP450I"/>
</dbReference>
<feature type="binding site" description="axial binding residue" evidence="8">
    <location>
        <position position="456"/>
    </location>
    <ligand>
        <name>heme</name>
        <dbReference type="ChEBI" id="CHEBI:30413"/>
    </ligand>
    <ligandPart>
        <name>Fe</name>
        <dbReference type="ChEBI" id="CHEBI:18248"/>
    </ligandPart>
</feature>
<keyword evidence="9" id="KW-0472">Membrane</keyword>
<dbReference type="GO" id="GO:0016705">
    <property type="term" value="F:oxidoreductase activity, acting on paired donors, with incorporation or reduction of molecular oxygen"/>
    <property type="evidence" value="ECO:0007669"/>
    <property type="project" value="InterPro"/>
</dbReference>
<dbReference type="GO" id="GO:0004497">
    <property type="term" value="F:monooxygenase activity"/>
    <property type="evidence" value="ECO:0007669"/>
    <property type="project" value="UniProtKB-KW"/>
</dbReference>
<evidence type="ECO:0000256" key="7">
    <source>
        <dbReference type="ARBA" id="ARBA00023033"/>
    </source>
</evidence>
<dbReference type="GO" id="GO:0019748">
    <property type="term" value="P:secondary metabolic process"/>
    <property type="evidence" value="ECO:0007669"/>
    <property type="project" value="UniProtKB-ARBA"/>
</dbReference>
<dbReference type="Pfam" id="PF00067">
    <property type="entry name" value="p450"/>
    <property type="match status" value="1"/>
</dbReference>
<dbReference type="InterPro" id="IPR036396">
    <property type="entry name" value="Cyt_P450_sf"/>
</dbReference>
<organism evidence="10 11">
    <name type="scientific">Aspergillus sclerotioniger CBS 115572</name>
    <dbReference type="NCBI Taxonomy" id="1450535"/>
    <lineage>
        <taxon>Eukaryota</taxon>
        <taxon>Fungi</taxon>
        <taxon>Dikarya</taxon>
        <taxon>Ascomycota</taxon>
        <taxon>Pezizomycotina</taxon>
        <taxon>Eurotiomycetes</taxon>
        <taxon>Eurotiomycetidae</taxon>
        <taxon>Eurotiales</taxon>
        <taxon>Aspergillaceae</taxon>
        <taxon>Aspergillus</taxon>
        <taxon>Aspergillus subgen. Circumdati</taxon>
    </lineage>
</organism>
<keyword evidence="4 8" id="KW-0479">Metal-binding</keyword>
<accession>A0A317VQH5</accession>
<name>A0A317VQH5_9EURO</name>
<dbReference type="GO" id="GO:0020037">
    <property type="term" value="F:heme binding"/>
    <property type="evidence" value="ECO:0007669"/>
    <property type="project" value="InterPro"/>
</dbReference>
<dbReference type="SUPFAM" id="SSF48264">
    <property type="entry name" value="Cytochrome P450"/>
    <property type="match status" value="1"/>
</dbReference>
<feature type="transmembrane region" description="Helical" evidence="9">
    <location>
        <begin position="12"/>
        <end position="30"/>
    </location>
</feature>
<keyword evidence="5" id="KW-0560">Oxidoreductase</keyword>
<evidence type="ECO:0000256" key="8">
    <source>
        <dbReference type="PIRSR" id="PIRSR602401-1"/>
    </source>
</evidence>
<dbReference type="CDD" id="cd11041">
    <property type="entry name" value="CYP503A1-like"/>
    <property type="match status" value="1"/>
</dbReference>
<gene>
    <name evidence="10" type="ORF">BO94DRAFT_605706</name>
</gene>
<evidence type="ECO:0000313" key="11">
    <source>
        <dbReference type="Proteomes" id="UP000246702"/>
    </source>
</evidence>
<keyword evidence="9" id="KW-1133">Transmembrane helix</keyword>
<reference evidence="10 11" key="1">
    <citation type="submission" date="2016-12" db="EMBL/GenBank/DDBJ databases">
        <title>The genomes of Aspergillus section Nigri reveals drivers in fungal speciation.</title>
        <authorList>
            <consortium name="DOE Joint Genome Institute"/>
            <person name="Vesth T.C."/>
            <person name="Nybo J."/>
            <person name="Theobald S."/>
            <person name="Brandl J."/>
            <person name="Frisvad J.C."/>
            <person name="Nielsen K.F."/>
            <person name="Lyhne E.K."/>
            <person name="Kogle M.E."/>
            <person name="Kuo A."/>
            <person name="Riley R."/>
            <person name="Clum A."/>
            <person name="Nolan M."/>
            <person name="Lipzen A."/>
            <person name="Salamov A."/>
            <person name="Henrissat B."/>
            <person name="Wiebenga A."/>
            <person name="De Vries R.P."/>
            <person name="Grigoriev I.V."/>
            <person name="Mortensen U.H."/>
            <person name="Andersen M.R."/>
            <person name="Baker S.E."/>
        </authorList>
    </citation>
    <scope>NUCLEOTIDE SEQUENCE [LARGE SCALE GENOMIC DNA]</scope>
    <source>
        <strain evidence="10 11">CBS 115572</strain>
    </source>
</reference>
<keyword evidence="11" id="KW-1185">Reference proteome</keyword>
<dbReference type="RefSeq" id="XP_025463924.1">
    <property type="nucleotide sequence ID" value="XM_025616505.1"/>
</dbReference>
<evidence type="ECO:0000256" key="2">
    <source>
        <dbReference type="ARBA" id="ARBA00010617"/>
    </source>
</evidence>
<evidence type="ECO:0000313" key="10">
    <source>
        <dbReference type="EMBL" id="PWY75297.1"/>
    </source>
</evidence>
<evidence type="ECO:0000256" key="9">
    <source>
        <dbReference type="SAM" id="Phobius"/>
    </source>
</evidence>
<dbReference type="EMBL" id="MSFK01000029">
    <property type="protein sequence ID" value="PWY75297.1"/>
    <property type="molecule type" value="Genomic_DNA"/>
</dbReference>
<dbReference type="OrthoDB" id="1844152at2759"/>
<evidence type="ECO:0000256" key="1">
    <source>
        <dbReference type="ARBA" id="ARBA00001971"/>
    </source>
</evidence>
<dbReference type="STRING" id="1450535.A0A317VQH5"/>
<dbReference type="GeneID" id="37118648"/>
<dbReference type="Gene3D" id="1.10.630.10">
    <property type="entry name" value="Cytochrome P450"/>
    <property type="match status" value="1"/>
</dbReference>
<dbReference type="AlphaFoldDB" id="A0A317VQH5"/>
<sequence length="516" mass="58453">MDTSHRFYSDGNVGGVILGIIVITFLVLRIRERLWNPSKMPVFNDRKWFEFGYGNAKNRYVADPEGLIRHGLKHGGDAFYLYTDANFCLILSPKYADMIRNDDRLDLGEFLADDFHLGIPGFEPFSNIALSSKIIQTTVKTKLARQTANLVTPLSKEASIALHNNWGEETAEWHQAKLKRSISNFVGQLSSRGFLGDEDLCRDSAWLDLAFDLLEESFIAAHILRLWPTPLRRLARWLIPSYRKAMVLLQEATKYIQPLLDRKNGSASVKGGSLEKDGSLTTALDWLEDASKGSAENMTSLLFTLSLAALDTSTDLLSKVMCDLSEHPNLVDDLRREIIEVLGKEKMTRSSLQRLFLLDSVMKESQRIRPLGLVGMLRRAKEKVVLPDGLIIPKATPVMVSTLHMMDSTVWADGDKYDGYRFFNLRKEANDSLSSRYQFTTTSPDHLGFGHGRQACPGRHYAATFGKIILCHIIMKYDFNVLLPEEGVIELRGHNMLPSPKIKINIRRRKEEISFE</sequence>
<comment type="cofactor">
    <cofactor evidence="1 8">
        <name>heme</name>
        <dbReference type="ChEBI" id="CHEBI:30413"/>
    </cofactor>
</comment>
<dbReference type="InterPro" id="IPR002401">
    <property type="entry name" value="Cyt_P450_E_grp-I"/>
</dbReference>
<keyword evidence="7" id="KW-0503">Monooxygenase</keyword>
<evidence type="ECO:0000256" key="3">
    <source>
        <dbReference type="ARBA" id="ARBA00022617"/>
    </source>
</evidence>
<proteinExistence type="inferred from homology"/>
<evidence type="ECO:0000256" key="4">
    <source>
        <dbReference type="ARBA" id="ARBA00022723"/>
    </source>
</evidence>
<dbReference type="PANTHER" id="PTHR46206">
    <property type="entry name" value="CYTOCHROME P450"/>
    <property type="match status" value="1"/>
</dbReference>
<keyword evidence="3 8" id="KW-0349">Heme</keyword>
<evidence type="ECO:0000256" key="6">
    <source>
        <dbReference type="ARBA" id="ARBA00023004"/>
    </source>
</evidence>
<keyword evidence="6 8" id="KW-0408">Iron</keyword>
<dbReference type="Proteomes" id="UP000246702">
    <property type="component" value="Unassembled WGS sequence"/>
</dbReference>
<dbReference type="InterPro" id="IPR001128">
    <property type="entry name" value="Cyt_P450"/>
</dbReference>
<dbReference type="PANTHER" id="PTHR46206:SF2">
    <property type="entry name" value="CYTOCHROME P450 MONOOXYGENASE AUSG-RELATED"/>
    <property type="match status" value="1"/>
</dbReference>
<comment type="caution">
    <text evidence="10">The sequence shown here is derived from an EMBL/GenBank/DDBJ whole genome shotgun (WGS) entry which is preliminary data.</text>
</comment>
<protein>
    <submittedName>
        <fullName evidence="10">Cytochrome P450</fullName>
    </submittedName>
</protein>
<evidence type="ECO:0000256" key="5">
    <source>
        <dbReference type="ARBA" id="ARBA00023002"/>
    </source>
</evidence>
<dbReference type="GO" id="GO:0005506">
    <property type="term" value="F:iron ion binding"/>
    <property type="evidence" value="ECO:0007669"/>
    <property type="project" value="InterPro"/>
</dbReference>
<keyword evidence="9" id="KW-0812">Transmembrane</keyword>
<comment type="similarity">
    <text evidence="2">Belongs to the cytochrome P450 family.</text>
</comment>